<keyword evidence="6" id="KW-1185">Reference proteome</keyword>
<organism evidence="5 6">
    <name type="scientific">Steinernema carpocapsae</name>
    <name type="common">Entomopathogenic nematode</name>
    <dbReference type="NCBI Taxonomy" id="34508"/>
    <lineage>
        <taxon>Eukaryota</taxon>
        <taxon>Metazoa</taxon>
        <taxon>Ecdysozoa</taxon>
        <taxon>Nematoda</taxon>
        <taxon>Chromadorea</taxon>
        <taxon>Rhabditida</taxon>
        <taxon>Tylenchina</taxon>
        <taxon>Panagrolaimomorpha</taxon>
        <taxon>Strongyloidoidea</taxon>
        <taxon>Steinernematidae</taxon>
        <taxon>Steinernema</taxon>
    </lineage>
</organism>
<dbReference type="Pfam" id="PF01876">
    <property type="entry name" value="RNase_P_p30"/>
    <property type="match status" value="1"/>
</dbReference>
<keyword evidence="3" id="KW-0819">tRNA processing</keyword>
<protein>
    <submittedName>
        <fullName evidence="5">Uncharacterized protein</fullName>
    </submittedName>
</protein>
<dbReference type="InterPro" id="IPR002738">
    <property type="entry name" value="RNase_P_p30"/>
</dbReference>
<dbReference type="PANTHER" id="PTHR13031">
    <property type="entry name" value="RIBONUCLEASE P SUBUNIT P30"/>
    <property type="match status" value="1"/>
</dbReference>
<evidence type="ECO:0000256" key="2">
    <source>
        <dbReference type="ARBA" id="ARBA00007331"/>
    </source>
</evidence>
<accession>A0A4U5NIW2</accession>
<dbReference type="PANTHER" id="PTHR13031:SF0">
    <property type="entry name" value="RIBONUCLEASE P PROTEIN SUBUNIT P30"/>
    <property type="match status" value="1"/>
</dbReference>
<feature type="compositionally biased region" description="Basic residues" evidence="4">
    <location>
        <begin position="75"/>
        <end position="85"/>
    </location>
</feature>
<dbReference type="Gene3D" id="3.20.20.140">
    <property type="entry name" value="Metal-dependent hydrolases"/>
    <property type="match status" value="1"/>
</dbReference>
<evidence type="ECO:0000313" key="5">
    <source>
        <dbReference type="EMBL" id="TKR82651.1"/>
    </source>
</evidence>
<dbReference type="InterPro" id="IPR016195">
    <property type="entry name" value="Pol/histidinol_Pase-like"/>
</dbReference>
<dbReference type="OrthoDB" id="17948at2759"/>
<dbReference type="AlphaFoldDB" id="A0A4U5NIW2"/>
<dbReference type="GO" id="GO:0005655">
    <property type="term" value="C:nucleolar ribonuclease P complex"/>
    <property type="evidence" value="ECO:0007669"/>
    <property type="project" value="TreeGrafter"/>
</dbReference>
<evidence type="ECO:0000256" key="3">
    <source>
        <dbReference type="ARBA" id="ARBA00022694"/>
    </source>
</evidence>
<dbReference type="Proteomes" id="UP000298663">
    <property type="component" value="Unassembled WGS sequence"/>
</dbReference>
<feature type="region of interest" description="Disordered" evidence="4">
    <location>
        <begin position="67"/>
        <end position="87"/>
    </location>
</feature>
<name>A0A4U5NIW2_STECR</name>
<dbReference type="GO" id="GO:0008033">
    <property type="term" value="P:tRNA processing"/>
    <property type="evidence" value="ECO:0007669"/>
    <property type="project" value="UniProtKB-KW"/>
</dbReference>
<comment type="subcellular location">
    <subcellularLocation>
        <location evidence="1">Nucleus</location>
    </subcellularLocation>
</comment>
<evidence type="ECO:0000313" key="6">
    <source>
        <dbReference type="Proteomes" id="UP000298663"/>
    </source>
</evidence>
<reference evidence="5 6" key="2">
    <citation type="journal article" date="2019" name="G3 (Bethesda)">
        <title>Hybrid Assembly of the Genome of the Entomopathogenic Nematode Steinernema carpocapsae Identifies the X-Chromosome.</title>
        <authorList>
            <person name="Serra L."/>
            <person name="Macchietto M."/>
            <person name="Macias-Munoz A."/>
            <person name="McGill C.J."/>
            <person name="Rodriguez I.M."/>
            <person name="Rodriguez B."/>
            <person name="Murad R."/>
            <person name="Mortazavi A."/>
        </authorList>
    </citation>
    <scope>NUCLEOTIDE SEQUENCE [LARGE SCALE GENOMIC DNA]</scope>
    <source>
        <strain evidence="5 6">ALL</strain>
    </source>
</reference>
<gene>
    <name evidence="5" type="ORF">L596_016342</name>
</gene>
<evidence type="ECO:0000256" key="1">
    <source>
        <dbReference type="ARBA" id="ARBA00004123"/>
    </source>
</evidence>
<dbReference type="EMBL" id="AZBU02000004">
    <property type="protein sequence ID" value="TKR82651.1"/>
    <property type="molecule type" value="Genomic_DNA"/>
</dbReference>
<comment type="similarity">
    <text evidence="2">Belongs to the eukaryotic/archaeal RNase P protein component 3 family.</text>
</comment>
<reference evidence="5 6" key="1">
    <citation type="journal article" date="2015" name="Genome Biol.">
        <title>Comparative genomics of Steinernema reveals deeply conserved gene regulatory networks.</title>
        <authorList>
            <person name="Dillman A.R."/>
            <person name="Macchietto M."/>
            <person name="Porter C.F."/>
            <person name="Rogers A."/>
            <person name="Williams B."/>
            <person name="Antoshechkin I."/>
            <person name="Lee M.M."/>
            <person name="Goodwin Z."/>
            <person name="Lu X."/>
            <person name="Lewis E.E."/>
            <person name="Goodrich-Blair H."/>
            <person name="Stock S.P."/>
            <person name="Adams B.J."/>
            <person name="Sternberg P.W."/>
            <person name="Mortazavi A."/>
        </authorList>
    </citation>
    <scope>NUCLEOTIDE SEQUENCE [LARGE SCALE GENOMIC DNA]</scope>
    <source>
        <strain evidence="5 6">ALL</strain>
    </source>
</reference>
<evidence type="ECO:0000256" key="4">
    <source>
        <dbReference type="SAM" id="MobiDB-lite"/>
    </source>
</evidence>
<proteinExistence type="inferred from homology"/>
<sequence>MASSSASLPVKNGPENKFQFAEMNLRHTGNAERTLALVKRAVRMGYDSVVINVDVGDLMSDRCLEVQKEDDEPPRKKKKGGKGKFKQQADEIPEPFFVDPSKLDLTALEMAGKRFRQYSRLTITLTDQAIFHMLTHHETVRQYDILAVRIDDEQILSTLTRKGDFVDIIVYDPTLVKVPWLTKGRLIMSCVETGISFEIGFAGALRDSSLRRQAFQHGRLLMNMTRGGKGVVLGSGAEDVISIRAPYDVANMSILFGAKPTDGRKFVAARGIQGDSKKVWPDRPVKPLQQVAH</sequence>
<dbReference type="SUPFAM" id="SSF89550">
    <property type="entry name" value="PHP domain-like"/>
    <property type="match status" value="1"/>
</dbReference>
<comment type="caution">
    <text evidence="5">The sequence shown here is derived from an EMBL/GenBank/DDBJ whole genome shotgun (WGS) entry which is preliminary data.</text>
</comment>
<dbReference type="GO" id="GO:0003723">
    <property type="term" value="F:RNA binding"/>
    <property type="evidence" value="ECO:0007669"/>
    <property type="project" value="TreeGrafter"/>
</dbReference>